<dbReference type="Pfam" id="PF01420">
    <property type="entry name" value="Methylase_S"/>
    <property type="match status" value="1"/>
</dbReference>
<evidence type="ECO:0000259" key="4">
    <source>
        <dbReference type="Pfam" id="PF01420"/>
    </source>
</evidence>
<dbReference type="GO" id="GO:0009307">
    <property type="term" value="P:DNA restriction-modification system"/>
    <property type="evidence" value="ECO:0007669"/>
    <property type="project" value="UniProtKB-KW"/>
</dbReference>
<dbReference type="Proteomes" id="UP000297565">
    <property type="component" value="Unassembled WGS sequence"/>
</dbReference>
<keyword evidence="5" id="KW-0255">Endonuclease</keyword>
<feature type="non-terminal residue" evidence="5">
    <location>
        <position position="1"/>
    </location>
</feature>
<dbReference type="InterPro" id="IPR000055">
    <property type="entry name" value="Restrct_endonuc_typeI_TRD"/>
</dbReference>
<sequence length="160" mass="18443">AWEQRAFKELAFRVSETGMGNPLATVEYDDVVSGEGRLNKNVHLKANNKKGIKFQSGDTLFGKLRPYLQNWLNPDFNGIAVGDWWVLRSQNLSNNYLYFLIQSDLFQTVANLSAGSKMPRSDWNIVSNTEFYVPTEKQEQQKIGTFFTALDRYITIHQRK</sequence>
<keyword evidence="2" id="KW-0680">Restriction system</keyword>
<evidence type="ECO:0000256" key="2">
    <source>
        <dbReference type="ARBA" id="ARBA00022747"/>
    </source>
</evidence>
<accession>A0AAX2S051</accession>
<comment type="similarity">
    <text evidence="1">Belongs to the type-I restriction system S methylase family.</text>
</comment>
<keyword evidence="3" id="KW-0238">DNA-binding</keyword>
<dbReference type="RefSeq" id="WP_133098774.1">
    <property type="nucleotide sequence ID" value="NZ_SMDH01000088.1"/>
</dbReference>
<dbReference type="GO" id="GO:0003677">
    <property type="term" value="F:DNA binding"/>
    <property type="evidence" value="ECO:0007669"/>
    <property type="project" value="UniProtKB-KW"/>
</dbReference>
<feature type="non-terminal residue" evidence="5">
    <location>
        <position position="160"/>
    </location>
</feature>
<dbReference type="Gene3D" id="3.90.220.20">
    <property type="entry name" value="DNA methylase specificity domains"/>
    <property type="match status" value="1"/>
</dbReference>
<proteinExistence type="inferred from homology"/>
<dbReference type="SUPFAM" id="SSF116734">
    <property type="entry name" value="DNA methylase specificity domain"/>
    <property type="match status" value="1"/>
</dbReference>
<dbReference type="AlphaFoldDB" id="A0AAX2S051"/>
<dbReference type="GO" id="GO:0004519">
    <property type="term" value="F:endonuclease activity"/>
    <property type="evidence" value="ECO:0007669"/>
    <property type="project" value="UniProtKB-KW"/>
</dbReference>
<evidence type="ECO:0000256" key="3">
    <source>
        <dbReference type="ARBA" id="ARBA00023125"/>
    </source>
</evidence>
<evidence type="ECO:0000313" key="6">
    <source>
        <dbReference type="Proteomes" id="UP000297565"/>
    </source>
</evidence>
<keyword evidence="5" id="KW-0378">Hydrolase</keyword>
<protein>
    <submittedName>
        <fullName evidence="5">Restriction endonuclease subunit S</fullName>
    </submittedName>
</protein>
<name>A0AAX2S051_HISSO</name>
<keyword evidence="5" id="KW-0540">Nuclease</keyword>
<reference evidence="5 6" key="1">
    <citation type="submission" date="2019-03" db="EMBL/GenBank/DDBJ databases">
        <title>Horizontal Gene Transfer Machinery in Histophilus somni.</title>
        <authorList>
            <person name="Mostafa Nazari M."/>
            <person name="Liljebjelke K."/>
        </authorList>
    </citation>
    <scope>NUCLEOTIDE SEQUENCE [LARGE SCALE GENOMIC DNA]</scope>
    <source>
        <strain evidence="5 6">UOC-EPH-KLM-04</strain>
    </source>
</reference>
<organism evidence="5 6">
    <name type="scientific">Histophilus somni</name>
    <name type="common">Haemophilus somnus</name>
    <dbReference type="NCBI Taxonomy" id="731"/>
    <lineage>
        <taxon>Bacteria</taxon>
        <taxon>Pseudomonadati</taxon>
        <taxon>Pseudomonadota</taxon>
        <taxon>Gammaproteobacteria</taxon>
        <taxon>Pasteurellales</taxon>
        <taxon>Pasteurellaceae</taxon>
        <taxon>Histophilus</taxon>
    </lineage>
</organism>
<comment type="caution">
    <text evidence="5">The sequence shown here is derived from an EMBL/GenBank/DDBJ whole genome shotgun (WGS) entry which is preliminary data.</text>
</comment>
<dbReference type="InterPro" id="IPR044946">
    <property type="entry name" value="Restrct_endonuc_typeI_TRD_sf"/>
</dbReference>
<feature type="domain" description="Type I restriction modification DNA specificity" evidence="4">
    <location>
        <begin position="82"/>
        <end position="159"/>
    </location>
</feature>
<evidence type="ECO:0000256" key="1">
    <source>
        <dbReference type="ARBA" id="ARBA00010923"/>
    </source>
</evidence>
<evidence type="ECO:0000313" key="5">
    <source>
        <dbReference type="EMBL" id="TEW25163.1"/>
    </source>
</evidence>
<dbReference type="EMBL" id="SNRV01000093">
    <property type="protein sequence ID" value="TEW25163.1"/>
    <property type="molecule type" value="Genomic_DNA"/>
</dbReference>
<gene>
    <name evidence="5" type="ORF">E2R48_10770</name>
</gene>